<sequence length="136" mass="15208">MIILNLQCTKAHPFEGWFDSVEDFDRQANAAMVACPLCGDTQVSRLPSGPRVKSATNVVAEPGRQAMTHMMKALSEMAKNSEDVAERFPEEARRMHYGEAESRNIRGRATLKETRELLEEGIAVLPLPFPAKEEIH</sequence>
<dbReference type="PIRSF" id="PIRSF032131">
    <property type="entry name" value="UCP032131"/>
    <property type="match status" value="1"/>
</dbReference>
<organism evidence="1 2">
    <name type="scientific">Georgfuchsia toluolica</name>
    <dbReference type="NCBI Taxonomy" id="424218"/>
    <lineage>
        <taxon>Bacteria</taxon>
        <taxon>Pseudomonadati</taxon>
        <taxon>Pseudomonadota</taxon>
        <taxon>Betaproteobacteria</taxon>
        <taxon>Nitrosomonadales</taxon>
        <taxon>Sterolibacteriaceae</taxon>
        <taxon>Georgfuchsia</taxon>
    </lineage>
</organism>
<gene>
    <name evidence="1" type="ORF">GTOL_11651</name>
</gene>
<name>A0A916J5F1_9PROT</name>
<keyword evidence="2" id="KW-1185">Reference proteome</keyword>
<dbReference type="Pfam" id="PF06676">
    <property type="entry name" value="DUF1178"/>
    <property type="match status" value="1"/>
</dbReference>
<dbReference type="Proteomes" id="UP000742786">
    <property type="component" value="Unassembled WGS sequence"/>
</dbReference>
<evidence type="ECO:0000313" key="1">
    <source>
        <dbReference type="EMBL" id="CAG4883768.1"/>
    </source>
</evidence>
<protein>
    <recommendedName>
        <fullName evidence="3">DUF1178 family protein</fullName>
    </recommendedName>
</protein>
<accession>A0A916J5F1</accession>
<evidence type="ECO:0008006" key="3">
    <source>
        <dbReference type="Google" id="ProtNLM"/>
    </source>
</evidence>
<dbReference type="AlphaFoldDB" id="A0A916J5F1"/>
<reference evidence="1" key="1">
    <citation type="submission" date="2021-04" db="EMBL/GenBank/DDBJ databases">
        <authorList>
            <person name="Hornung B."/>
        </authorList>
    </citation>
    <scope>NUCLEOTIDE SEQUENCE</scope>
    <source>
        <strain evidence="1">G5G6</strain>
    </source>
</reference>
<comment type="caution">
    <text evidence="1">The sequence shown here is derived from an EMBL/GenBank/DDBJ whole genome shotgun (WGS) entry which is preliminary data.</text>
</comment>
<proteinExistence type="predicted"/>
<evidence type="ECO:0000313" key="2">
    <source>
        <dbReference type="Proteomes" id="UP000742786"/>
    </source>
</evidence>
<dbReference type="InterPro" id="IPR009562">
    <property type="entry name" value="DUF1178"/>
</dbReference>
<dbReference type="EMBL" id="CAJQUM010000001">
    <property type="protein sequence ID" value="CAG4883768.1"/>
    <property type="molecule type" value="Genomic_DNA"/>
</dbReference>
<dbReference type="RefSeq" id="WP_220635697.1">
    <property type="nucleotide sequence ID" value="NZ_CAJQUM010000001.1"/>
</dbReference>